<accession>G2DAA4</accession>
<keyword evidence="3" id="KW-0975">Bacterial flagellum</keyword>
<dbReference type="InterPro" id="IPR009875">
    <property type="entry name" value="PilZ_domain"/>
</dbReference>
<dbReference type="AlphaFoldDB" id="G2DAA4"/>
<dbReference type="Proteomes" id="UP000004491">
    <property type="component" value="Unassembled WGS sequence"/>
</dbReference>
<dbReference type="Gene3D" id="2.40.10.220">
    <property type="entry name" value="predicted glycosyltransferase like domains"/>
    <property type="match status" value="1"/>
</dbReference>
<evidence type="ECO:0000256" key="2">
    <source>
        <dbReference type="ARBA" id="ARBA00022741"/>
    </source>
</evidence>
<evidence type="ECO:0000313" key="6">
    <source>
        <dbReference type="EMBL" id="EGV52414.1"/>
    </source>
</evidence>
<gene>
    <name evidence="6" type="ORF">Rifp1Sym_ai00110</name>
</gene>
<evidence type="ECO:0000313" key="7">
    <source>
        <dbReference type="Proteomes" id="UP000004491"/>
    </source>
</evidence>
<protein>
    <recommendedName>
        <fullName evidence="8">Type IV pilus assembly PilZ</fullName>
    </recommendedName>
</protein>
<keyword evidence="7" id="KW-1185">Reference proteome</keyword>
<comment type="caution">
    <text evidence="6">The sequence shown here is derived from an EMBL/GenBank/DDBJ whole genome shotgun (WGS) entry which is preliminary data.</text>
</comment>
<evidence type="ECO:0000259" key="5">
    <source>
        <dbReference type="Pfam" id="PF12945"/>
    </source>
</evidence>
<dbReference type="GO" id="GO:0035438">
    <property type="term" value="F:cyclic-di-GMP binding"/>
    <property type="evidence" value="ECO:0007669"/>
    <property type="project" value="InterPro"/>
</dbReference>
<dbReference type="Gene3D" id="2.30.110.10">
    <property type="entry name" value="Electron Transport, Fmn-binding Protein, Chain A"/>
    <property type="match status" value="1"/>
</dbReference>
<sequence length="241" mass="26562">MTIGPNNREKGPQSGAWREPLSDIIRTLQIGDTLQLQHAPPSDIPDRYGVKLIGYLPNESLVITTPRKQGKAILVREGQNFTVRVLQGSNVFGFVSRVMHAAARPYPHLHLAYPEDVASAVVRNAPRVSTTLDTKVRNTNVADTPENHLAAKIADLSNSGARLITKKPIGSIGDMIQIQLNIDVCNGSDSMQIMGEIKNLREFELEGQGSQFVHGVQFKGVNRFQQLLLCAYVLSQITTER</sequence>
<reference evidence="6" key="1">
    <citation type="journal article" date="2011" name="ISME J.">
        <title>The endosymbionts of the deep-sea tubeworms Riftia pachyptila and Tevnia jerichonana share an identical physiology as revealed by proteogenomic analyses.</title>
        <authorList>
            <person name="Gardebrecht A."/>
            <person name="Markert S."/>
            <person name="Felbeck H."/>
            <person name="Thuermer A."/>
            <person name="Albrecht D."/>
            <person name="Wollherr A."/>
            <person name="Kabisch J."/>
            <person name="Lehmann R."/>
            <person name="Daniel R."/>
            <person name="Liesegang H."/>
            <person name="Hecker M."/>
            <person name="Sievert S.M."/>
            <person name="Schweder T."/>
        </authorList>
    </citation>
    <scope>NUCLEOTIDE SEQUENCE [LARGE SCALE GENOMIC DNA]</scope>
</reference>
<dbReference type="Pfam" id="PF12945">
    <property type="entry name" value="PilZNR"/>
    <property type="match status" value="1"/>
</dbReference>
<evidence type="ECO:0000256" key="1">
    <source>
        <dbReference type="ARBA" id="ARBA00022636"/>
    </source>
</evidence>
<dbReference type="EMBL" id="AFOC01000009">
    <property type="protein sequence ID" value="EGV52414.1"/>
    <property type="molecule type" value="Genomic_DNA"/>
</dbReference>
<dbReference type="SUPFAM" id="SSF141371">
    <property type="entry name" value="PilZ domain-like"/>
    <property type="match status" value="2"/>
</dbReference>
<name>G2DAA4_9GAMM</name>
<dbReference type="InterPro" id="IPR009926">
    <property type="entry name" value="T3SS_YcgR_PilZN"/>
</dbReference>
<feature type="domain" description="PilZ" evidence="4">
    <location>
        <begin position="123"/>
        <end position="225"/>
    </location>
</feature>
<feature type="domain" description="Type III secretion system flagellar brake protein YcgR PilZN" evidence="5">
    <location>
        <begin position="29"/>
        <end position="114"/>
    </location>
</feature>
<keyword evidence="1" id="KW-0973">c-di-GMP</keyword>
<evidence type="ECO:0000256" key="3">
    <source>
        <dbReference type="ARBA" id="ARBA00023143"/>
    </source>
</evidence>
<organism evidence="6 7">
    <name type="scientific">endosymbiont of Riftia pachyptila</name>
    <name type="common">vent Ph05</name>
    <dbReference type="NCBI Taxonomy" id="1048808"/>
    <lineage>
        <taxon>Bacteria</taxon>
        <taxon>Pseudomonadati</taxon>
        <taxon>Pseudomonadota</taxon>
        <taxon>Gammaproteobacteria</taxon>
        <taxon>sulfur-oxidizing symbionts</taxon>
    </lineage>
</organism>
<proteinExistence type="predicted"/>
<keyword evidence="2" id="KW-0547">Nucleotide-binding</keyword>
<dbReference type="Pfam" id="PF07238">
    <property type="entry name" value="PilZ"/>
    <property type="match status" value="1"/>
</dbReference>
<evidence type="ECO:0008006" key="8">
    <source>
        <dbReference type="Google" id="ProtNLM"/>
    </source>
</evidence>
<evidence type="ECO:0000259" key="4">
    <source>
        <dbReference type="Pfam" id="PF07238"/>
    </source>
</evidence>
<dbReference type="InterPro" id="IPR012349">
    <property type="entry name" value="Split_barrel_FMN-bd"/>
</dbReference>